<gene>
    <name evidence="3" type="ORF">ACFOS1_17185</name>
</gene>
<reference evidence="4" key="1">
    <citation type="journal article" date="2019" name="Int. J. Syst. Evol. Microbiol.">
        <title>The Global Catalogue of Microorganisms (GCM) 10K type strain sequencing project: providing services to taxonomists for standard genome sequencing and annotation.</title>
        <authorList>
            <consortium name="The Broad Institute Genomics Platform"/>
            <consortium name="The Broad Institute Genome Sequencing Center for Infectious Disease"/>
            <person name="Wu L."/>
            <person name="Ma J."/>
        </authorList>
    </citation>
    <scope>NUCLEOTIDE SEQUENCE [LARGE SCALE GENOMIC DNA]</scope>
    <source>
        <strain evidence="4">CECT 9128</strain>
    </source>
</reference>
<comment type="similarity">
    <text evidence="1">Belongs to the short-chain dehydrogenases/reductases (SDR) family.</text>
</comment>
<evidence type="ECO:0000313" key="4">
    <source>
        <dbReference type="Proteomes" id="UP001595793"/>
    </source>
</evidence>
<dbReference type="EMBL" id="JBHSAS010000012">
    <property type="protein sequence ID" value="MFC4029158.1"/>
    <property type="molecule type" value="Genomic_DNA"/>
</dbReference>
<sequence>MENDIKFNYKDKTVVITGAASGIGRSTAIAFAKNNANVVIGDISDGAEETMKMIHDLGFKADFVKTDVSKAAEVKNLIGYAVEKYDKIDFAFNNAGLLPPTSPFAEVEEKDFDKIIDVDLKGVFLSVKYEIEAMLKTGGGAIVNTASVAGVVADPGMAPYAAAKHGVIGLTKAAALDYAQKNIRVNAIAPGLIRTPMTERWLDDPEISDALMNNSPMKRPAEPDEVAHPVLFLCSPEASFVNGSVFTVDGGQTAH</sequence>
<organism evidence="3 4">
    <name type="scientific">Zunongwangia endophytica</name>
    <dbReference type="NCBI Taxonomy" id="1808945"/>
    <lineage>
        <taxon>Bacteria</taxon>
        <taxon>Pseudomonadati</taxon>
        <taxon>Bacteroidota</taxon>
        <taxon>Flavobacteriia</taxon>
        <taxon>Flavobacteriales</taxon>
        <taxon>Flavobacteriaceae</taxon>
        <taxon>Zunongwangia</taxon>
    </lineage>
</organism>
<comment type="caution">
    <text evidence="3">The sequence shown here is derived from an EMBL/GenBank/DDBJ whole genome shotgun (WGS) entry which is preliminary data.</text>
</comment>
<dbReference type="EC" id="1.1.1.-" evidence="3"/>
<evidence type="ECO:0000256" key="2">
    <source>
        <dbReference type="ARBA" id="ARBA00023002"/>
    </source>
</evidence>
<dbReference type="GO" id="GO:0016491">
    <property type="term" value="F:oxidoreductase activity"/>
    <property type="evidence" value="ECO:0007669"/>
    <property type="project" value="UniProtKB-KW"/>
</dbReference>
<dbReference type="PANTHER" id="PTHR24321:SF8">
    <property type="entry name" value="ESTRADIOL 17-BETA-DEHYDROGENASE 8-RELATED"/>
    <property type="match status" value="1"/>
</dbReference>
<dbReference type="NCBIfam" id="NF005559">
    <property type="entry name" value="PRK07231.1"/>
    <property type="match status" value="1"/>
</dbReference>
<keyword evidence="2 3" id="KW-0560">Oxidoreductase</keyword>
<name>A0ABV8HDR5_9FLAO</name>
<proteinExistence type="inferred from homology"/>
<evidence type="ECO:0000313" key="3">
    <source>
        <dbReference type="EMBL" id="MFC4029158.1"/>
    </source>
</evidence>
<accession>A0ABV8HDR5</accession>
<keyword evidence="4" id="KW-1185">Reference proteome</keyword>
<dbReference type="SUPFAM" id="SSF51735">
    <property type="entry name" value="NAD(P)-binding Rossmann-fold domains"/>
    <property type="match status" value="1"/>
</dbReference>
<dbReference type="PROSITE" id="PS00061">
    <property type="entry name" value="ADH_SHORT"/>
    <property type="match status" value="1"/>
</dbReference>
<dbReference type="CDD" id="cd05233">
    <property type="entry name" value="SDR_c"/>
    <property type="match status" value="1"/>
</dbReference>
<dbReference type="PANTHER" id="PTHR24321">
    <property type="entry name" value="DEHYDROGENASES, SHORT CHAIN"/>
    <property type="match status" value="1"/>
</dbReference>
<evidence type="ECO:0000256" key="1">
    <source>
        <dbReference type="ARBA" id="ARBA00006484"/>
    </source>
</evidence>
<dbReference type="InterPro" id="IPR036291">
    <property type="entry name" value="NAD(P)-bd_dom_sf"/>
</dbReference>
<protein>
    <submittedName>
        <fullName evidence="3">SDR family NAD(P)-dependent oxidoreductase</fullName>
        <ecNumber evidence="3">1.1.1.-</ecNumber>
    </submittedName>
</protein>
<dbReference type="InterPro" id="IPR002347">
    <property type="entry name" value="SDR_fam"/>
</dbReference>
<dbReference type="PRINTS" id="PR00081">
    <property type="entry name" value="GDHRDH"/>
</dbReference>
<dbReference type="Proteomes" id="UP001595793">
    <property type="component" value="Unassembled WGS sequence"/>
</dbReference>
<dbReference type="RefSeq" id="WP_290236875.1">
    <property type="nucleotide sequence ID" value="NZ_JAUFPZ010000002.1"/>
</dbReference>
<dbReference type="PRINTS" id="PR00080">
    <property type="entry name" value="SDRFAMILY"/>
</dbReference>
<dbReference type="Gene3D" id="3.40.50.720">
    <property type="entry name" value="NAD(P)-binding Rossmann-like Domain"/>
    <property type="match status" value="1"/>
</dbReference>
<dbReference type="Pfam" id="PF13561">
    <property type="entry name" value="adh_short_C2"/>
    <property type="match status" value="1"/>
</dbReference>
<dbReference type="InterPro" id="IPR020904">
    <property type="entry name" value="Sc_DH/Rdtase_CS"/>
</dbReference>